<evidence type="ECO:0000259" key="4">
    <source>
        <dbReference type="PROSITE" id="PS50943"/>
    </source>
</evidence>
<keyword evidence="1" id="KW-0805">Transcription regulation</keyword>
<evidence type="ECO:0000256" key="2">
    <source>
        <dbReference type="ARBA" id="ARBA00023125"/>
    </source>
</evidence>
<dbReference type="Pfam" id="PF01381">
    <property type="entry name" value="HTH_3"/>
    <property type="match status" value="1"/>
</dbReference>
<feature type="domain" description="HTH cro/C1-type" evidence="4">
    <location>
        <begin position="107"/>
        <end position="151"/>
    </location>
</feature>
<dbReference type="AlphaFoldDB" id="A0A444HIU3"/>
<dbReference type="Gene3D" id="1.10.260.40">
    <property type="entry name" value="lambda repressor-like DNA-binding domains"/>
    <property type="match status" value="1"/>
</dbReference>
<protein>
    <submittedName>
        <fullName evidence="5">Helix-turn-helix domain-containing protein</fullName>
    </submittedName>
</protein>
<dbReference type="InterPro" id="IPR010982">
    <property type="entry name" value="Lambda_DNA-bd_dom_sf"/>
</dbReference>
<keyword evidence="2" id="KW-0238">DNA-binding</keyword>
<name>A0A444HIU3_RHILE</name>
<gene>
    <name evidence="5" type="ORF">EHI47_36335</name>
</gene>
<organism evidence="5 6">
    <name type="scientific">Rhizobium leguminosarum</name>
    <dbReference type="NCBI Taxonomy" id="384"/>
    <lineage>
        <taxon>Bacteria</taxon>
        <taxon>Pseudomonadati</taxon>
        <taxon>Pseudomonadota</taxon>
        <taxon>Alphaproteobacteria</taxon>
        <taxon>Hyphomicrobiales</taxon>
        <taxon>Rhizobiaceae</taxon>
        <taxon>Rhizobium/Agrobacterium group</taxon>
        <taxon>Rhizobium</taxon>
    </lineage>
</organism>
<dbReference type="PANTHER" id="PTHR36511:SF3">
    <property type="entry name" value="ANTITOXIN HIGA-2"/>
    <property type="match status" value="1"/>
</dbReference>
<dbReference type="InterPro" id="IPR009387">
    <property type="entry name" value="HigB-2"/>
</dbReference>
<evidence type="ECO:0000313" key="6">
    <source>
        <dbReference type="Proteomes" id="UP000283817"/>
    </source>
</evidence>
<accession>A0A444HIU3</accession>
<proteinExistence type="predicted"/>
<dbReference type="Proteomes" id="UP000283817">
    <property type="component" value="Unassembled WGS sequence"/>
</dbReference>
<sequence length="162" mass="17689">MAPGATSRHGGTAFKTGWFTKAARKARISDSELLKAIRQVAEGKAGDLGGVWRSNMAKGTKYKSDAFEAIHTSAKAMHKIGTIDKETMRSFDESCLVSPSVLDPEEIKALRESNHVSQPVFARYLNTSESTVQKWESGAKRPSGIALKLLSIVQKHGLQFLN</sequence>
<evidence type="ECO:0000256" key="1">
    <source>
        <dbReference type="ARBA" id="ARBA00023015"/>
    </source>
</evidence>
<dbReference type="InterPro" id="IPR052359">
    <property type="entry name" value="HTH-type_reg/antitoxin"/>
</dbReference>
<dbReference type="EMBL" id="SBHX01000113">
    <property type="protein sequence ID" value="RWX21416.1"/>
    <property type="molecule type" value="Genomic_DNA"/>
</dbReference>
<reference evidence="5 6" key="1">
    <citation type="submission" date="2019-01" db="EMBL/GenBank/DDBJ databases">
        <title>RHIZO-ID as a novel technology for direct rhizobia identification.</title>
        <authorList>
            <person name="De Meyer S.E."/>
        </authorList>
    </citation>
    <scope>NUCLEOTIDE SEQUENCE [LARGE SCALE GENOMIC DNA]</scope>
    <source>
        <strain evidence="5 6">WSM448</strain>
    </source>
</reference>
<dbReference type="GO" id="GO:0003677">
    <property type="term" value="F:DNA binding"/>
    <property type="evidence" value="ECO:0007669"/>
    <property type="project" value="UniProtKB-KW"/>
</dbReference>
<dbReference type="SUPFAM" id="SSF47413">
    <property type="entry name" value="lambda repressor-like DNA-binding domains"/>
    <property type="match status" value="1"/>
</dbReference>
<dbReference type="PROSITE" id="PS50943">
    <property type="entry name" value="HTH_CROC1"/>
    <property type="match status" value="1"/>
</dbReference>
<dbReference type="Pfam" id="PF06296">
    <property type="entry name" value="RelE"/>
    <property type="match status" value="1"/>
</dbReference>
<dbReference type="PANTHER" id="PTHR36511">
    <property type="entry name" value="MERR FAMILY BACTERIAL REGULATORY PROTEIN"/>
    <property type="match status" value="1"/>
</dbReference>
<dbReference type="CDD" id="cd00093">
    <property type="entry name" value="HTH_XRE"/>
    <property type="match status" value="1"/>
</dbReference>
<dbReference type="InterPro" id="IPR001387">
    <property type="entry name" value="Cro/C1-type_HTH"/>
</dbReference>
<keyword evidence="3" id="KW-0804">Transcription</keyword>
<dbReference type="SMART" id="SM00530">
    <property type="entry name" value="HTH_XRE"/>
    <property type="match status" value="1"/>
</dbReference>
<comment type="caution">
    <text evidence="5">The sequence shown here is derived from an EMBL/GenBank/DDBJ whole genome shotgun (WGS) entry which is preliminary data.</text>
</comment>
<evidence type="ECO:0000313" key="5">
    <source>
        <dbReference type="EMBL" id="RWX21416.1"/>
    </source>
</evidence>
<evidence type="ECO:0000256" key="3">
    <source>
        <dbReference type="ARBA" id="ARBA00023163"/>
    </source>
</evidence>